<protein>
    <submittedName>
        <fullName evidence="2">Uncharacterized protein</fullName>
    </submittedName>
</protein>
<sequence>MLEGHSRWRPFVVFVTLHITLIPNPWTCGTSNHETFKDTNVQIASRVYLES</sequence>
<dbReference type="EMBL" id="ML735694">
    <property type="protein sequence ID" value="KAE8422560.1"/>
    <property type="molecule type" value="Genomic_DNA"/>
</dbReference>
<name>A0ABQ6WZP9_9EURO</name>
<gene>
    <name evidence="2" type="ORF">BDV36DRAFT_223502</name>
</gene>
<evidence type="ECO:0000313" key="2">
    <source>
        <dbReference type="EMBL" id="KAE8422560.1"/>
    </source>
</evidence>
<feature type="signal peptide" evidence="1">
    <location>
        <begin position="1"/>
        <end position="23"/>
    </location>
</feature>
<evidence type="ECO:0000256" key="1">
    <source>
        <dbReference type="SAM" id="SignalP"/>
    </source>
</evidence>
<keyword evidence="3" id="KW-1185">Reference proteome</keyword>
<proteinExistence type="predicted"/>
<feature type="chain" id="PRO_5046341033" evidence="1">
    <location>
        <begin position="24"/>
        <end position="51"/>
    </location>
</feature>
<reference evidence="2 3" key="1">
    <citation type="submission" date="2019-04" db="EMBL/GenBank/DDBJ databases">
        <authorList>
            <consortium name="DOE Joint Genome Institute"/>
            <person name="Mondo S."/>
            <person name="Kjaerbolling I."/>
            <person name="Vesth T."/>
            <person name="Frisvad J.C."/>
            <person name="Nybo J.L."/>
            <person name="Theobald S."/>
            <person name="Kildgaard S."/>
            <person name="Isbrandt T."/>
            <person name="Kuo A."/>
            <person name="Sato A."/>
            <person name="Lyhne E.K."/>
            <person name="Kogle M.E."/>
            <person name="Wiebenga A."/>
            <person name="Kun R.S."/>
            <person name="Lubbers R.J."/>
            <person name="Makela M.R."/>
            <person name="Barry K."/>
            <person name="Chovatia M."/>
            <person name="Clum A."/>
            <person name="Daum C."/>
            <person name="Haridas S."/>
            <person name="He G."/>
            <person name="LaButti K."/>
            <person name="Lipzen A."/>
            <person name="Riley R."/>
            <person name="Salamov A."/>
            <person name="Simmons B.A."/>
            <person name="Magnuson J.K."/>
            <person name="Henrissat B."/>
            <person name="Mortensen U.H."/>
            <person name="Larsen T.O."/>
            <person name="Devries R.P."/>
            <person name="Grigoriev I.V."/>
            <person name="Machida M."/>
            <person name="Baker S.E."/>
            <person name="Andersen M.R."/>
            <person name="Cantor M.N."/>
            <person name="Hua S.X."/>
        </authorList>
    </citation>
    <scope>NUCLEOTIDE SEQUENCE [LARGE SCALE GENOMIC DNA]</scope>
    <source>
        <strain evidence="2 3">CBS 117616</strain>
    </source>
</reference>
<evidence type="ECO:0000313" key="3">
    <source>
        <dbReference type="Proteomes" id="UP000325395"/>
    </source>
</evidence>
<dbReference type="Proteomes" id="UP000325395">
    <property type="component" value="Unassembled WGS sequence"/>
</dbReference>
<organism evidence="2 3">
    <name type="scientific">Aspergillus pseudocaelatus</name>
    <dbReference type="NCBI Taxonomy" id="1825620"/>
    <lineage>
        <taxon>Eukaryota</taxon>
        <taxon>Fungi</taxon>
        <taxon>Dikarya</taxon>
        <taxon>Ascomycota</taxon>
        <taxon>Pezizomycotina</taxon>
        <taxon>Eurotiomycetes</taxon>
        <taxon>Eurotiomycetidae</taxon>
        <taxon>Eurotiales</taxon>
        <taxon>Aspergillaceae</taxon>
        <taxon>Aspergillus</taxon>
        <taxon>Aspergillus subgen. Circumdati</taxon>
    </lineage>
</organism>
<accession>A0ABQ6WZP9</accession>
<keyword evidence="1" id="KW-0732">Signal</keyword>